<proteinExistence type="predicted"/>
<keyword evidence="2" id="KW-1185">Reference proteome</keyword>
<comment type="caution">
    <text evidence="1">The sequence shown here is derived from an EMBL/GenBank/DDBJ whole genome shotgun (WGS) entry which is preliminary data.</text>
</comment>
<accession>A0ABU3T0C0</accession>
<dbReference type="RefSeq" id="WP_316027244.1">
    <property type="nucleotide sequence ID" value="NZ_JAWDIO010000002.1"/>
</dbReference>
<organism evidence="1 2">
    <name type="scientific">Paraglaciecola aquimarina</name>
    <dbReference type="NCBI Taxonomy" id="1235557"/>
    <lineage>
        <taxon>Bacteria</taxon>
        <taxon>Pseudomonadati</taxon>
        <taxon>Pseudomonadota</taxon>
        <taxon>Gammaproteobacteria</taxon>
        <taxon>Alteromonadales</taxon>
        <taxon>Alteromonadaceae</taxon>
        <taxon>Paraglaciecola</taxon>
    </lineage>
</organism>
<gene>
    <name evidence="1" type="ORF">RS130_19160</name>
</gene>
<sequence length="60" mass="7290">MHKVFEYEQVSLENGGQRNGQQFAILHYQYELKQWLLKRETILQKLPKNIRNLSNDIQFL</sequence>
<reference evidence="1 2" key="1">
    <citation type="submission" date="2023-10" db="EMBL/GenBank/DDBJ databases">
        <title>Glaciecola aquimarina strain GGW-M5 nov., isolated from a coastal seawater.</title>
        <authorList>
            <person name="Bayburt H."/>
            <person name="Kim J.M."/>
            <person name="Choi B.J."/>
            <person name="Jeon C.O."/>
        </authorList>
    </citation>
    <scope>NUCLEOTIDE SEQUENCE [LARGE SCALE GENOMIC DNA]</scope>
    <source>
        <strain evidence="1 2">KCTC 32108</strain>
    </source>
</reference>
<dbReference type="EMBL" id="JAWDIO010000002">
    <property type="protein sequence ID" value="MDU0355717.1"/>
    <property type="molecule type" value="Genomic_DNA"/>
</dbReference>
<dbReference type="Proteomes" id="UP001247805">
    <property type="component" value="Unassembled WGS sequence"/>
</dbReference>
<evidence type="ECO:0000313" key="2">
    <source>
        <dbReference type="Proteomes" id="UP001247805"/>
    </source>
</evidence>
<protein>
    <submittedName>
        <fullName evidence="1">Uncharacterized protein</fullName>
    </submittedName>
</protein>
<evidence type="ECO:0000313" key="1">
    <source>
        <dbReference type="EMBL" id="MDU0355717.1"/>
    </source>
</evidence>
<name>A0ABU3T0C0_9ALTE</name>